<organism evidence="8 9">
    <name type="scientific">Candidatus Afipia apatlaquensis</name>
    <dbReference type="NCBI Taxonomy" id="2712852"/>
    <lineage>
        <taxon>Bacteria</taxon>
        <taxon>Pseudomonadati</taxon>
        <taxon>Pseudomonadota</taxon>
        <taxon>Alphaproteobacteria</taxon>
        <taxon>Hyphomicrobiales</taxon>
        <taxon>Nitrobacteraceae</taxon>
        <taxon>Afipia</taxon>
    </lineage>
</organism>
<proteinExistence type="inferred from homology"/>
<evidence type="ECO:0000313" key="9">
    <source>
        <dbReference type="Proteomes" id="UP000480266"/>
    </source>
</evidence>
<sequence>MSRTPPLTAIALLLSLSGVTLAGAADLAPVHKAPPSVPLWSGFYAGLNVGYAFGDAHTALPFNGPAVTSAYDGFIGGGQIGFNWQTGAAVVGLEADIQYADVKGSEILPGTTVTASNTLDWFGTARARAGYAFNSILPYITGGFAFGRNAYQFTDITTGNGAGGTATHTGWTIGGGIEFAVRDAWSVKLEYLHVDLGGQDTVGGIPFANEVTPIDLKFDLVRMGANYRF</sequence>
<dbReference type="GO" id="GO:0009279">
    <property type="term" value="C:cell outer membrane"/>
    <property type="evidence" value="ECO:0007669"/>
    <property type="project" value="UniProtKB-SubCell"/>
</dbReference>
<reference evidence="8" key="1">
    <citation type="submission" date="2020-02" db="EMBL/GenBank/DDBJ databases">
        <title>Draft genome sequence of Candidatus Afipia apatlaquensis IBT-C3, a potential strain for decolorization of textile dyes.</title>
        <authorList>
            <person name="Sanchez-Reyes A."/>
            <person name="Breton-Deval L."/>
            <person name="Mangelson H."/>
            <person name="Sanchez-Flores A."/>
        </authorList>
    </citation>
    <scope>NUCLEOTIDE SEQUENCE [LARGE SCALE GENOMIC DNA]</scope>
    <source>
        <strain evidence="8">IBT-C3</strain>
    </source>
</reference>
<dbReference type="InterPro" id="IPR027385">
    <property type="entry name" value="Beta-barrel_OMP"/>
</dbReference>
<keyword evidence="4" id="KW-0998">Cell outer membrane</keyword>
<evidence type="ECO:0000256" key="2">
    <source>
        <dbReference type="ARBA" id="ARBA00022729"/>
    </source>
</evidence>
<feature type="domain" description="Outer membrane protein beta-barrel" evidence="7">
    <location>
        <begin position="26"/>
        <end position="229"/>
    </location>
</feature>
<evidence type="ECO:0000259" key="7">
    <source>
        <dbReference type="Pfam" id="PF13505"/>
    </source>
</evidence>
<dbReference type="PANTHER" id="PTHR34001">
    <property type="entry name" value="BLL7405 PROTEIN"/>
    <property type="match status" value="1"/>
</dbReference>
<dbReference type="EMBL" id="JAAMRR010000588">
    <property type="protein sequence ID" value="NGX95797.1"/>
    <property type="molecule type" value="Genomic_DNA"/>
</dbReference>
<evidence type="ECO:0000256" key="3">
    <source>
        <dbReference type="ARBA" id="ARBA00023136"/>
    </source>
</evidence>
<dbReference type="Gene3D" id="2.40.160.20">
    <property type="match status" value="1"/>
</dbReference>
<dbReference type="InterPro" id="IPR051692">
    <property type="entry name" value="OMP-like"/>
</dbReference>
<evidence type="ECO:0000256" key="6">
    <source>
        <dbReference type="SAM" id="SignalP"/>
    </source>
</evidence>
<feature type="signal peptide" evidence="6">
    <location>
        <begin position="1"/>
        <end position="24"/>
    </location>
</feature>
<dbReference type="InterPro" id="IPR011250">
    <property type="entry name" value="OMP/PagP_B-barrel"/>
</dbReference>
<evidence type="ECO:0000256" key="4">
    <source>
        <dbReference type="ARBA" id="ARBA00023237"/>
    </source>
</evidence>
<evidence type="ECO:0000256" key="5">
    <source>
        <dbReference type="ARBA" id="ARBA00038306"/>
    </source>
</evidence>
<dbReference type="Proteomes" id="UP000480266">
    <property type="component" value="Unassembled WGS sequence"/>
</dbReference>
<comment type="caution">
    <text evidence="8">The sequence shown here is derived from an EMBL/GenBank/DDBJ whole genome shotgun (WGS) entry which is preliminary data.</text>
</comment>
<comment type="subcellular location">
    <subcellularLocation>
        <location evidence="1">Cell outer membrane</location>
    </subcellularLocation>
</comment>
<accession>A0A7C9RFP5</accession>
<keyword evidence="3" id="KW-0472">Membrane</keyword>
<gene>
    <name evidence="8" type="ORF">G4V63_11370</name>
</gene>
<dbReference type="SUPFAM" id="SSF56925">
    <property type="entry name" value="OMPA-like"/>
    <property type="match status" value="1"/>
</dbReference>
<protein>
    <submittedName>
        <fullName evidence="8">Porin family protein</fullName>
    </submittedName>
</protein>
<comment type="similarity">
    <text evidence="5">Belongs to the Omp25/RopB family.</text>
</comment>
<dbReference type="PANTHER" id="PTHR34001:SF3">
    <property type="entry name" value="BLL7405 PROTEIN"/>
    <property type="match status" value="1"/>
</dbReference>
<evidence type="ECO:0000256" key="1">
    <source>
        <dbReference type="ARBA" id="ARBA00004442"/>
    </source>
</evidence>
<dbReference type="AlphaFoldDB" id="A0A7C9RFP5"/>
<evidence type="ECO:0000313" key="8">
    <source>
        <dbReference type="EMBL" id="NGX95797.1"/>
    </source>
</evidence>
<dbReference type="Pfam" id="PF13505">
    <property type="entry name" value="OMP_b-brl"/>
    <property type="match status" value="1"/>
</dbReference>
<name>A0A7C9RFP5_9BRAD</name>
<keyword evidence="2 6" id="KW-0732">Signal</keyword>
<keyword evidence="9" id="KW-1185">Reference proteome</keyword>
<feature type="chain" id="PRO_5028804308" evidence="6">
    <location>
        <begin position="25"/>
        <end position="229"/>
    </location>
</feature>